<accession>A0A5D3CGY8</accession>
<sequence length="163" mass="18403">MNLSEKELEEQLKEIGSELLKPPSSIDALLKALDKAECLLTNVEQSPTRSMRDTLLPLMKALISDKLLKHSEEDVKITATSCITEITRITAPDAPYDDEKMKVIFQLTLEAFRKLSNVSGRCYTKALSILDAVAKVRLCLVMLDLECDNLILEMFQSFLKLIR</sequence>
<dbReference type="PANTHER" id="PTHR12663">
    <property type="entry name" value="ANDROGEN INDUCED INHIBITOR OF PROLIFERATION AS3 / PDS5-RELATED"/>
    <property type="match status" value="1"/>
</dbReference>
<dbReference type="Pfam" id="PF20168">
    <property type="entry name" value="PDS5"/>
    <property type="match status" value="1"/>
</dbReference>
<evidence type="ECO:0000256" key="1">
    <source>
        <dbReference type="ARBA" id="ARBA00004123"/>
    </source>
</evidence>
<evidence type="ECO:0000256" key="2">
    <source>
        <dbReference type="ARBA" id="ARBA00022763"/>
    </source>
</evidence>
<name>A0A5D3CGY8_CUCMM</name>
<keyword evidence="2" id="KW-0227">DNA damage</keyword>
<reference evidence="5 6" key="1">
    <citation type="submission" date="2019-08" db="EMBL/GenBank/DDBJ databases">
        <title>Draft genome sequences of two oriental melons (Cucumis melo L. var makuwa).</title>
        <authorList>
            <person name="Kwon S.-Y."/>
        </authorList>
    </citation>
    <scope>NUCLEOTIDE SEQUENCE [LARGE SCALE GENOMIC DNA]</scope>
    <source>
        <strain evidence="6">cv. Chang Bougi</strain>
        <tissue evidence="5">Leaf</tissue>
    </source>
</reference>
<keyword evidence="4" id="KW-0539">Nucleus</keyword>
<evidence type="ECO:0000256" key="3">
    <source>
        <dbReference type="ARBA" id="ARBA00023204"/>
    </source>
</evidence>
<keyword evidence="3" id="KW-0234">DNA repair</keyword>
<organism evidence="5 6">
    <name type="scientific">Cucumis melo var. makuwa</name>
    <name type="common">Oriental melon</name>
    <dbReference type="NCBI Taxonomy" id="1194695"/>
    <lineage>
        <taxon>Eukaryota</taxon>
        <taxon>Viridiplantae</taxon>
        <taxon>Streptophyta</taxon>
        <taxon>Embryophyta</taxon>
        <taxon>Tracheophyta</taxon>
        <taxon>Spermatophyta</taxon>
        <taxon>Magnoliopsida</taxon>
        <taxon>eudicotyledons</taxon>
        <taxon>Gunneridae</taxon>
        <taxon>Pentapetalae</taxon>
        <taxon>rosids</taxon>
        <taxon>fabids</taxon>
        <taxon>Cucurbitales</taxon>
        <taxon>Cucurbitaceae</taxon>
        <taxon>Benincaseae</taxon>
        <taxon>Cucumis</taxon>
    </lineage>
</organism>
<dbReference type="GO" id="GO:0007064">
    <property type="term" value="P:mitotic sister chromatid cohesion"/>
    <property type="evidence" value="ECO:0007669"/>
    <property type="project" value="InterPro"/>
</dbReference>
<evidence type="ECO:0000313" key="6">
    <source>
        <dbReference type="Proteomes" id="UP000321947"/>
    </source>
</evidence>
<evidence type="ECO:0000256" key="4">
    <source>
        <dbReference type="ARBA" id="ARBA00023242"/>
    </source>
</evidence>
<comment type="caution">
    <text evidence="5">The sequence shown here is derived from an EMBL/GenBank/DDBJ whole genome shotgun (WGS) entry which is preliminary data.</text>
</comment>
<protein>
    <submittedName>
        <fullName evidence="5">Sister chromatid cohesion protein PDS5-like</fullName>
    </submittedName>
</protein>
<evidence type="ECO:0000313" key="5">
    <source>
        <dbReference type="EMBL" id="TYK10522.1"/>
    </source>
</evidence>
<proteinExistence type="predicted"/>
<dbReference type="PANTHER" id="PTHR12663:SF69">
    <property type="entry name" value="SISTER CHROMATID COHESION PROTEIN PDS5 HOMOLOG E"/>
    <property type="match status" value="1"/>
</dbReference>
<comment type="subcellular location">
    <subcellularLocation>
        <location evidence="1">Nucleus</location>
    </subcellularLocation>
</comment>
<dbReference type="GO" id="GO:0005634">
    <property type="term" value="C:nucleus"/>
    <property type="evidence" value="ECO:0007669"/>
    <property type="project" value="UniProtKB-SubCell"/>
</dbReference>
<gene>
    <name evidence="5" type="ORF">E5676_scaffold459G001730</name>
</gene>
<dbReference type="GO" id="GO:0006281">
    <property type="term" value="P:DNA repair"/>
    <property type="evidence" value="ECO:0007669"/>
    <property type="project" value="UniProtKB-KW"/>
</dbReference>
<dbReference type="EMBL" id="SSTD01011126">
    <property type="protein sequence ID" value="TYK10522.1"/>
    <property type="molecule type" value="Genomic_DNA"/>
</dbReference>
<dbReference type="GO" id="GO:0000785">
    <property type="term" value="C:chromatin"/>
    <property type="evidence" value="ECO:0007669"/>
    <property type="project" value="TreeGrafter"/>
</dbReference>
<dbReference type="Proteomes" id="UP000321947">
    <property type="component" value="Unassembled WGS sequence"/>
</dbReference>
<dbReference type="AlphaFoldDB" id="A0A5D3CGY8"/>
<dbReference type="InterPro" id="IPR039776">
    <property type="entry name" value="Pds5"/>
</dbReference>